<dbReference type="PANTHER" id="PTHR33053:SF9">
    <property type="entry name" value="AGAP000105-PA"/>
    <property type="match status" value="1"/>
</dbReference>
<reference evidence="2" key="1">
    <citation type="submission" date="2016-07" db="EMBL/GenBank/DDBJ databases">
        <title>Salivary Glands transcriptome analysis on engorged females of Ornithodoros brasiliensis (Acari:Argasidae).</title>
        <authorList>
            <person name="Simons S.M."/>
            <person name="Carvalho E."/>
            <person name="Junqueira-de-Azevedo I."/>
            <person name="Ho P.L."/>
            <person name="Giovanni D."/>
            <person name="Mendonca R."/>
            <person name="Onofrio V."/>
            <person name="Landulfo G."/>
            <person name="Ramirez D."/>
            <person name="Barros-Battesti D."/>
        </authorList>
    </citation>
    <scope>NUCLEOTIDE SEQUENCE</scope>
    <source>
        <strain evidence="2">Female</strain>
        <tissue evidence="2">Salivary gland</tissue>
    </source>
</reference>
<feature type="region of interest" description="Disordered" evidence="1">
    <location>
        <begin position="1"/>
        <end position="48"/>
    </location>
</feature>
<feature type="non-terminal residue" evidence="2">
    <location>
        <position position="1"/>
    </location>
</feature>
<sequence>GESDCGSHGHMVEDGLQRETQLRNSDPSGESITDDNESEIGHSDTEPQNVDLADEVARLAFRHNLTHSAVNDIAQLLRSLGHDIPRDARTIHGTARSSAVKNSFVHFVLTDAIMKRLPVGTDTILLHINIDGIPLYRSSPYSFWPILCSVANAADRQPFVVSIYYGPGKPPSLEEYLRNFISEMKHLESNGLSVGEQRFKVVLKAVICDVPARCFAKCT</sequence>
<feature type="non-terminal residue" evidence="2">
    <location>
        <position position="219"/>
    </location>
</feature>
<protein>
    <submittedName>
        <fullName evidence="2">Uncharacterized protein</fullName>
    </submittedName>
</protein>
<evidence type="ECO:0000313" key="2">
    <source>
        <dbReference type="EMBL" id="JAT79222.1"/>
    </source>
</evidence>
<feature type="compositionally biased region" description="Basic and acidic residues" evidence="1">
    <location>
        <begin position="1"/>
        <end position="21"/>
    </location>
</feature>
<accession>A0A1D2AJ25</accession>
<dbReference type="AlphaFoldDB" id="A0A1D2AJ25"/>
<name>A0A1D2AJ25_ORNBR</name>
<feature type="compositionally biased region" description="Polar residues" evidence="1">
    <location>
        <begin position="22"/>
        <end position="31"/>
    </location>
</feature>
<organism evidence="2">
    <name type="scientific">Ornithodoros brasiliensis</name>
    <name type="common">Mouro tick</name>
    <dbReference type="NCBI Taxonomy" id="888526"/>
    <lineage>
        <taxon>Eukaryota</taxon>
        <taxon>Metazoa</taxon>
        <taxon>Ecdysozoa</taxon>
        <taxon>Arthropoda</taxon>
        <taxon>Chelicerata</taxon>
        <taxon>Arachnida</taxon>
        <taxon>Acari</taxon>
        <taxon>Parasitiformes</taxon>
        <taxon>Ixodida</taxon>
        <taxon>Ixodoidea</taxon>
        <taxon>Argasidae</taxon>
        <taxon>Ornithodorinae</taxon>
        <taxon>Ornithodoros</taxon>
    </lineage>
</organism>
<dbReference type="EMBL" id="GETE01000185">
    <property type="protein sequence ID" value="JAT79222.1"/>
    <property type="molecule type" value="Transcribed_RNA"/>
</dbReference>
<dbReference type="PANTHER" id="PTHR33053">
    <property type="entry name" value="PROTEIN, PUTATIVE-RELATED"/>
    <property type="match status" value="1"/>
</dbReference>
<proteinExistence type="predicted"/>
<evidence type="ECO:0000256" key="1">
    <source>
        <dbReference type="SAM" id="MobiDB-lite"/>
    </source>
</evidence>